<keyword evidence="1" id="KW-0812">Transmembrane</keyword>
<accession>A0ABW4L5V0</accession>
<evidence type="ECO:0000313" key="3">
    <source>
        <dbReference type="Proteomes" id="UP001597277"/>
    </source>
</evidence>
<feature type="transmembrane region" description="Helical" evidence="1">
    <location>
        <begin position="65"/>
        <end position="84"/>
    </location>
</feature>
<reference evidence="3" key="1">
    <citation type="journal article" date="2019" name="Int. J. Syst. Evol. Microbiol.">
        <title>The Global Catalogue of Microorganisms (GCM) 10K type strain sequencing project: providing services to taxonomists for standard genome sequencing and annotation.</title>
        <authorList>
            <consortium name="The Broad Institute Genomics Platform"/>
            <consortium name="The Broad Institute Genome Sequencing Center for Infectious Disease"/>
            <person name="Wu L."/>
            <person name="Ma J."/>
        </authorList>
    </citation>
    <scope>NUCLEOTIDE SEQUENCE [LARGE SCALE GENOMIC DNA]</scope>
    <source>
        <strain evidence="3">JCM 17130</strain>
    </source>
</reference>
<protein>
    <submittedName>
        <fullName evidence="2">Uncharacterized protein</fullName>
    </submittedName>
</protein>
<evidence type="ECO:0000256" key="1">
    <source>
        <dbReference type="SAM" id="Phobius"/>
    </source>
</evidence>
<organism evidence="2 3">
    <name type="scientific">Georgenia deserti</name>
    <dbReference type="NCBI Taxonomy" id="2093781"/>
    <lineage>
        <taxon>Bacteria</taxon>
        <taxon>Bacillati</taxon>
        <taxon>Actinomycetota</taxon>
        <taxon>Actinomycetes</taxon>
        <taxon>Micrococcales</taxon>
        <taxon>Bogoriellaceae</taxon>
        <taxon>Georgenia</taxon>
    </lineage>
</organism>
<feature type="transmembrane region" description="Helical" evidence="1">
    <location>
        <begin position="33"/>
        <end position="53"/>
    </location>
</feature>
<comment type="caution">
    <text evidence="2">The sequence shown here is derived from an EMBL/GenBank/DDBJ whole genome shotgun (WGS) entry which is preliminary data.</text>
</comment>
<proteinExistence type="predicted"/>
<gene>
    <name evidence="2" type="ORF">ACFSE6_13365</name>
</gene>
<name>A0ABW4L5V0_9MICO</name>
<feature type="transmembrane region" description="Helical" evidence="1">
    <location>
        <begin position="6"/>
        <end position="26"/>
    </location>
</feature>
<sequence length="106" mass="10657">MHALQVLPLVALALSLLAASVPVLRAHRVRARIVWSVGLGYGGLVALVTWQALRGQSVVAPDAGTLVAGTVLGLTVVAGIAGAVRSARTQASSAAQASSVAESHSR</sequence>
<keyword evidence="1" id="KW-0472">Membrane</keyword>
<dbReference type="RefSeq" id="WP_388007907.1">
    <property type="nucleotide sequence ID" value="NZ_JBHUEE010000007.1"/>
</dbReference>
<dbReference type="EMBL" id="JBHUEE010000007">
    <property type="protein sequence ID" value="MFD1718831.1"/>
    <property type="molecule type" value="Genomic_DNA"/>
</dbReference>
<keyword evidence="3" id="KW-1185">Reference proteome</keyword>
<dbReference type="Proteomes" id="UP001597277">
    <property type="component" value="Unassembled WGS sequence"/>
</dbReference>
<keyword evidence="1" id="KW-1133">Transmembrane helix</keyword>
<evidence type="ECO:0000313" key="2">
    <source>
        <dbReference type="EMBL" id="MFD1718831.1"/>
    </source>
</evidence>